<dbReference type="PROSITE" id="PS51257">
    <property type="entry name" value="PROKAR_LIPOPROTEIN"/>
    <property type="match status" value="1"/>
</dbReference>
<dbReference type="STRING" id="426703.SAMN04488100_13410"/>
<sequence>MKLKLIAAALSFILVLSLGACSDTNGTNNEMNEADNEQNETTNPSSDESYPEPPNLTIHADGEMFSAVMGTYSWTIDNEDGTQTSVEADSASPPELVTTTDPIQVTEDTTVTLDFEEEPESYTVRIWDEDNTILSESDEVDLSGEGEVIYEVWAQWPQGTASYAFSLSID</sequence>
<accession>A0A1H7WG21</accession>
<dbReference type="EMBL" id="BJUX01000030">
    <property type="protein sequence ID" value="GEK90035.1"/>
    <property type="molecule type" value="Genomic_DNA"/>
</dbReference>
<evidence type="ECO:0000256" key="2">
    <source>
        <dbReference type="SAM" id="SignalP"/>
    </source>
</evidence>
<feature type="region of interest" description="Disordered" evidence="1">
    <location>
        <begin position="27"/>
        <end position="54"/>
    </location>
</feature>
<protein>
    <submittedName>
        <fullName evidence="4">Uncharacterized protein</fullName>
    </submittedName>
</protein>
<dbReference type="OrthoDB" id="1797983at2"/>
<reference evidence="3 6" key="2">
    <citation type="submission" date="2019-07" db="EMBL/GenBank/DDBJ databases">
        <title>Whole genome shotgun sequence of Alkalibacterium putridalgicola NBRC 103243.</title>
        <authorList>
            <person name="Hosoyama A."/>
            <person name="Uohara A."/>
            <person name="Ohji S."/>
            <person name="Ichikawa N."/>
        </authorList>
    </citation>
    <scope>NUCLEOTIDE SEQUENCE [LARGE SCALE GENOMIC DNA]</scope>
    <source>
        <strain evidence="3 6">NBRC 103243</strain>
    </source>
</reference>
<evidence type="ECO:0000256" key="1">
    <source>
        <dbReference type="SAM" id="MobiDB-lite"/>
    </source>
</evidence>
<gene>
    <name evidence="3" type="ORF">APU01nite_20740</name>
    <name evidence="4" type="ORF">SAMN04488100_13410</name>
</gene>
<feature type="chain" id="PRO_5011434377" evidence="2">
    <location>
        <begin position="23"/>
        <end position="170"/>
    </location>
</feature>
<dbReference type="Proteomes" id="UP000321425">
    <property type="component" value="Unassembled WGS sequence"/>
</dbReference>
<organism evidence="4 5">
    <name type="scientific">Alkalibacterium putridalgicola</name>
    <dbReference type="NCBI Taxonomy" id="426703"/>
    <lineage>
        <taxon>Bacteria</taxon>
        <taxon>Bacillati</taxon>
        <taxon>Bacillota</taxon>
        <taxon>Bacilli</taxon>
        <taxon>Lactobacillales</taxon>
        <taxon>Carnobacteriaceae</taxon>
        <taxon>Alkalibacterium</taxon>
    </lineage>
</organism>
<evidence type="ECO:0000313" key="3">
    <source>
        <dbReference type="EMBL" id="GEK90035.1"/>
    </source>
</evidence>
<feature type="compositionally biased region" description="Polar residues" evidence="1">
    <location>
        <begin position="39"/>
        <end position="48"/>
    </location>
</feature>
<evidence type="ECO:0000313" key="4">
    <source>
        <dbReference type="EMBL" id="SEM20420.1"/>
    </source>
</evidence>
<name>A0A1H7WG21_9LACT</name>
<evidence type="ECO:0000313" key="5">
    <source>
        <dbReference type="Proteomes" id="UP000198548"/>
    </source>
</evidence>
<dbReference type="EMBL" id="FOBL01000034">
    <property type="protein sequence ID" value="SEM20420.1"/>
    <property type="molecule type" value="Genomic_DNA"/>
</dbReference>
<dbReference type="RefSeq" id="WP_091489408.1">
    <property type="nucleotide sequence ID" value="NZ_BJUX01000030.1"/>
</dbReference>
<proteinExistence type="predicted"/>
<reference evidence="4 5" key="1">
    <citation type="submission" date="2016-10" db="EMBL/GenBank/DDBJ databases">
        <authorList>
            <person name="de Groot N.N."/>
        </authorList>
    </citation>
    <scope>NUCLEOTIDE SEQUENCE [LARGE SCALE GENOMIC DNA]</scope>
    <source>
        <strain evidence="4 5">DSM 19182</strain>
    </source>
</reference>
<dbReference type="AlphaFoldDB" id="A0A1H7WG21"/>
<keyword evidence="2" id="KW-0732">Signal</keyword>
<feature type="signal peptide" evidence="2">
    <location>
        <begin position="1"/>
        <end position="22"/>
    </location>
</feature>
<evidence type="ECO:0000313" key="6">
    <source>
        <dbReference type="Proteomes" id="UP000321425"/>
    </source>
</evidence>
<keyword evidence="6" id="KW-1185">Reference proteome</keyword>
<dbReference type="Proteomes" id="UP000198548">
    <property type="component" value="Unassembled WGS sequence"/>
</dbReference>